<dbReference type="SMART" id="SM00091">
    <property type="entry name" value="PAS"/>
    <property type="match status" value="1"/>
</dbReference>
<dbReference type="SMART" id="SM00388">
    <property type="entry name" value="HisKA"/>
    <property type="match status" value="1"/>
</dbReference>
<dbReference type="NCBIfam" id="TIGR00229">
    <property type="entry name" value="sensory_box"/>
    <property type="match status" value="1"/>
</dbReference>
<feature type="domain" description="PAS" evidence="16">
    <location>
        <begin position="366"/>
        <end position="438"/>
    </location>
</feature>
<evidence type="ECO:0000256" key="11">
    <source>
        <dbReference type="ARBA" id="ARBA00022989"/>
    </source>
</evidence>
<keyword evidence="8" id="KW-0547">Nucleotide-binding</keyword>
<dbReference type="PRINTS" id="PR00344">
    <property type="entry name" value="BCTRLSENSOR"/>
</dbReference>
<keyword evidence="5" id="KW-0597">Phosphoprotein</keyword>
<organism evidence="18 19">
    <name type="scientific">Albidiferax ferrireducens (strain ATCC BAA-621 / DSM 15236 / T118)</name>
    <name type="common">Rhodoferax ferrireducens</name>
    <dbReference type="NCBI Taxonomy" id="338969"/>
    <lineage>
        <taxon>Bacteria</taxon>
        <taxon>Pseudomonadati</taxon>
        <taxon>Pseudomonadota</taxon>
        <taxon>Betaproteobacteria</taxon>
        <taxon>Burkholderiales</taxon>
        <taxon>Comamonadaceae</taxon>
        <taxon>Rhodoferax</taxon>
    </lineage>
</organism>
<dbReference type="InterPro" id="IPR036097">
    <property type="entry name" value="HisK_dim/P_sf"/>
</dbReference>
<accession>Q21ZY4</accession>
<evidence type="ECO:0000259" key="15">
    <source>
        <dbReference type="PROSITE" id="PS50109"/>
    </source>
</evidence>
<dbReference type="Pfam" id="PF02518">
    <property type="entry name" value="HATPase_c"/>
    <property type="match status" value="1"/>
</dbReference>
<evidence type="ECO:0000256" key="7">
    <source>
        <dbReference type="ARBA" id="ARBA00022692"/>
    </source>
</evidence>
<evidence type="ECO:0000256" key="3">
    <source>
        <dbReference type="ARBA" id="ARBA00012438"/>
    </source>
</evidence>
<keyword evidence="19" id="KW-1185">Reference proteome</keyword>
<dbReference type="STRING" id="338969.Rfer_0922"/>
<evidence type="ECO:0000256" key="5">
    <source>
        <dbReference type="ARBA" id="ARBA00022553"/>
    </source>
</evidence>
<feature type="transmembrane region" description="Helical" evidence="14">
    <location>
        <begin position="318"/>
        <end position="338"/>
    </location>
</feature>
<dbReference type="SUPFAM" id="SSF103190">
    <property type="entry name" value="Sensory domain-like"/>
    <property type="match status" value="1"/>
</dbReference>
<dbReference type="Pfam" id="PF02743">
    <property type="entry name" value="dCache_1"/>
    <property type="match status" value="1"/>
</dbReference>
<dbReference type="Gene3D" id="3.30.565.10">
    <property type="entry name" value="Histidine kinase-like ATPase, C-terminal domain"/>
    <property type="match status" value="1"/>
</dbReference>
<dbReference type="GO" id="GO:0005886">
    <property type="term" value="C:plasma membrane"/>
    <property type="evidence" value="ECO:0007669"/>
    <property type="project" value="UniProtKB-SubCell"/>
</dbReference>
<comment type="subcellular location">
    <subcellularLocation>
        <location evidence="2">Cell membrane</location>
        <topology evidence="2">Multi-pass membrane protein</topology>
    </subcellularLocation>
</comment>
<keyword evidence="4" id="KW-1003">Cell membrane</keyword>
<dbReference type="InterPro" id="IPR004358">
    <property type="entry name" value="Sig_transdc_His_kin-like_C"/>
</dbReference>
<dbReference type="InterPro" id="IPR029151">
    <property type="entry name" value="Sensor-like_sf"/>
</dbReference>
<sequence>MPAYSLVAVKSLSLSLSLLRRLSWQRWLRWSLLALVTGVVIALVGQWAERRELHNRIQALQQAAQSTVLGLGGIAAKHGYLPYAATRHPDVQALLRHPADPLLRDRVNRYLADFQTRTDSAALFVMSVDGLTLAASNWNSAGSFVGQSYRQRPYFRQALQGRHSYFYGVGLTTGTPGFFISEPVRSGDEVIGVMVIKVSLDTLEHSWADSSDPVVLQDSRGIVFLSSEPEWLYRSRAPLSADDLAWLAKNWQYGERTGYDVLPWRVLRTTGSPAYELHAVVKGQLRSFLALESVLPELGWTLVVTSDLKGVTQARREALVLAALLAAVLLLAGLYWQLHERRYSEQRQAKLELERRVQERTHDLEQAQAFRKAMEDALLVGMRARDPQGRISYVNRAFCDMVGYRDDELLGCAPPYPYWHPDELDKYRRDREGSMVAEAQPYGFESRIRHRDGHDVITRVYTAPLIDAQGQNQGWMSSVVDITAQKQAEDRQHDQELQLQRSARLASVGEMASTLAHELNQPLMALSNFALAARNIASQAQMEVLVSALDDMVEQSQRASEIVQRVRGFINPSRGSYEACDVHAVIAHSLVLLKSELERQAVTVTRRLAEHMPSVRGNRVLLEQVLINLLQNALQAMQDLPAAERVIDIETMLLGRTVQIRVGDAGPGVPEALLAQVFTPFFSTKPEGLGLGLNICRTIVEAHGGHLTVANRLGGGAVFAFTLALSV</sequence>
<evidence type="ECO:0000256" key="12">
    <source>
        <dbReference type="ARBA" id="ARBA00023012"/>
    </source>
</evidence>
<proteinExistence type="predicted"/>
<dbReference type="InterPro" id="IPR005467">
    <property type="entry name" value="His_kinase_dom"/>
</dbReference>
<dbReference type="InterPro" id="IPR000014">
    <property type="entry name" value="PAS"/>
</dbReference>
<dbReference type="Gene3D" id="3.30.450.20">
    <property type="entry name" value="PAS domain"/>
    <property type="match status" value="3"/>
</dbReference>
<dbReference type="EC" id="2.7.13.3" evidence="3"/>
<dbReference type="AlphaFoldDB" id="Q21ZY4"/>
<keyword evidence="11 14" id="KW-1133">Transmembrane helix</keyword>
<feature type="transmembrane region" description="Helical" evidence="14">
    <location>
        <begin position="27"/>
        <end position="48"/>
    </location>
</feature>
<dbReference type="InterPro" id="IPR003594">
    <property type="entry name" value="HATPase_dom"/>
</dbReference>
<comment type="catalytic activity">
    <reaction evidence="1">
        <text>ATP + protein L-histidine = ADP + protein N-phospho-L-histidine.</text>
        <dbReference type="EC" id="2.7.13.3"/>
    </reaction>
</comment>
<dbReference type="SUPFAM" id="SSF55874">
    <property type="entry name" value="ATPase domain of HSP90 chaperone/DNA topoisomerase II/histidine kinase"/>
    <property type="match status" value="1"/>
</dbReference>
<evidence type="ECO:0000259" key="16">
    <source>
        <dbReference type="PROSITE" id="PS50112"/>
    </source>
</evidence>
<evidence type="ECO:0000256" key="10">
    <source>
        <dbReference type="ARBA" id="ARBA00022840"/>
    </source>
</evidence>
<dbReference type="HOGENOM" id="CLU_000445_94_2_4"/>
<dbReference type="SUPFAM" id="SSF47384">
    <property type="entry name" value="Homodimeric domain of signal transducing histidine kinase"/>
    <property type="match status" value="1"/>
</dbReference>
<dbReference type="Proteomes" id="UP000008332">
    <property type="component" value="Chromosome"/>
</dbReference>
<dbReference type="GO" id="GO:0000155">
    <property type="term" value="F:phosphorelay sensor kinase activity"/>
    <property type="evidence" value="ECO:0007669"/>
    <property type="project" value="InterPro"/>
</dbReference>
<dbReference type="SUPFAM" id="SSF55785">
    <property type="entry name" value="PYP-like sensor domain (PAS domain)"/>
    <property type="match status" value="1"/>
</dbReference>
<evidence type="ECO:0000256" key="6">
    <source>
        <dbReference type="ARBA" id="ARBA00022679"/>
    </source>
</evidence>
<dbReference type="SMART" id="SM00387">
    <property type="entry name" value="HATPase_c"/>
    <property type="match status" value="1"/>
</dbReference>
<dbReference type="InterPro" id="IPR035965">
    <property type="entry name" value="PAS-like_dom_sf"/>
</dbReference>
<dbReference type="eggNOG" id="COG4191">
    <property type="taxonomic scope" value="Bacteria"/>
</dbReference>
<dbReference type="InterPro" id="IPR003661">
    <property type="entry name" value="HisK_dim/P_dom"/>
</dbReference>
<evidence type="ECO:0000256" key="14">
    <source>
        <dbReference type="SAM" id="Phobius"/>
    </source>
</evidence>
<dbReference type="PIRSF" id="PIRSF036431">
    <property type="entry name" value="STHK_DctB"/>
    <property type="match status" value="1"/>
</dbReference>
<dbReference type="eggNOG" id="COG3829">
    <property type="taxonomic scope" value="Bacteria"/>
</dbReference>
<keyword evidence="9 18" id="KW-0418">Kinase</keyword>
<dbReference type="RefSeq" id="WP_011463242.1">
    <property type="nucleotide sequence ID" value="NC_007908.1"/>
</dbReference>
<dbReference type="KEGG" id="rfr:Rfer_0922"/>
<dbReference type="OrthoDB" id="1931120at2"/>
<dbReference type="PANTHER" id="PTHR43065">
    <property type="entry name" value="SENSOR HISTIDINE KINASE"/>
    <property type="match status" value="1"/>
</dbReference>
<evidence type="ECO:0000256" key="2">
    <source>
        <dbReference type="ARBA" id="ARBA00004651"/>
    </source>
</evidence>
<evidence type="ECO:0000256" key="8">
    <source>
        <dbReference type="ARBA" id="ARBA00022741"/>
    </source>
</evidence>
<keyword evidence="12" id="KW-0902">Two-component regulatory system</keyword>
<dbReference type="CDD" id="cd00130">
    <property type="entry name" value="PAS"/>
    <property type="match status" value="1"/>
</dbReference>
<dbReference type="Pfam" id="PF08447">
    <property type="entry name" value="PAS_3"/>
    <property type="match status" value="1"/>
</dbReference>
<keyword evidence="7 14" id="KW-0812">Transmembrane</keyword>
<evidence type="ECO:0000256" key="4">
    <source>
        <dbReference type="ARBA" id="ARBA00022475"/>
    </source>
</evidence>
<dbReference type="PANTHER" id="PTHR43065:SF10">
    <property type="entry name" value="PEROXIDE STRESS-ACTIVATED HISTIDINE KINASE MAK3"/>
    <property type="match status" value="1"/>
</dbReference>
<evidence type="ECO:0000313" key="18">
    <source>
        <dbReference type="EMBL" id="ABD68669.1"/>
    </source>
</evidence>
<dbReference type="Gene3D" id="1.10.287.130">
    <property type="match status" value="1"/>
</dbReference>
<dbReference type="GO" id="GO:0005524">
    <property type="term" value="F:ATP binding"/>
    <property type="evidence" value="ECO:0007669"/>
    <property type="project" value="UniProtKB-KW"/>
</dbReference>
<evidence type="ECO:0000259" key="17">
    <source>
        <dbReference type="PROSITE" id="PS50113"/>
    </source>
</evidence>
<protein>
    <recommendedName>
        <fullName evidence="3">histidine kinase</fullName>
        <ecNumber evidence="3">2.7.13.3</ecNumber>
    </recommendedName>
</protein>
<keyword evidence="13 14" id="KW-0472">Membrane</keyword>
<evidence type="ECO:0000256" key="1">
    <source>
        <dbReference type="ARBA" id="ARBA00000085"/>
    </source>
</evidence>
<evidence type="ECO:0000313" key="19">
    <source>
        <dbReference type="Proteomes" id="UP000008332"/>
    </source>
</evidence>
<keyword evidence="10" id="KW-0067">ATP-binding</keyword>
<dbReference type="InterPro" id="IPR017055">
    <property type="entry name" value="Sig_transdc_His_kinase_DctB"/>
</dbReference>
<reference evidence="19" key="1">
    <citation type="submission" date="2006-02" db="EMBL/GenBank/DDBJ databases">
        <title>Complete sequence of chromosome of Rhodoferax ferrireducens DSM 15236.</title>
        <authorList>
            <person name="Copeland A."/>
            <person name="Lucas S."/>
            <person name="Lapidus A."/>
            <person name="Barry K."/>
            <person name="Detter J.C."/>
            <person name="Glavina del Rio T."/>
            <person name="Hammon N."/>
            <person name="Israni S."/>
            <person name="Pitluck S."/>
            <person name="Brettin T."/>
            <person name="Bruce D."/>
            <person name="Han C."/>
            <person name="Tapia R."/>
            <person name="Gilna P."/>
            <person name="Kiss H."/>
            <person name="Schmutz J."/>
            <person name="Larimer F."/>
            <person name="Land M."/>
            <person name="Kyrpides N."/>
            <person name="Ivanova N."/>
            <person name="Richardson P."/>
        </authorList>
    </citation>
    <scope>NUCLEOTIDE SEQUENCE [LARGE SCALE GENOMIC DNA]</scope>
    <source>
        <strain evidence="19">ATCC BAA-621 / DSM 15236 / T118</strain>
    </source>
</reference>
<dbReference type="EMBL" id="CP000267">
    <property type="protein sequence ID" value="ABD68669.1"/>
    <property type="molecule type" value="Genomic_DNA"/>
</dbReference>
<dbReference type="CDD" id="cd00082">
    <property type="entry name" value="HisKA"/>
    <property type="match status" value="1"/>
</dbReference>
<dbReference type="InterPro" id="IPR036890">
    <property type="entry name" value="HATPase_C_sf"/>
</dbReference>
<name>Q21ZY4_ALBFT</name>
<dbReference type="InterPro" id="IPR013655">
    <property type="entry name" value="PAS_fold_3"/>
</dbReference>
<feature type="domain" description="PAC" evidence="17">
    <location>
        <begin position="442"/>
        <end position="494"/>
    </location>
</feature>
<dbReference type="CDD" id="cd12914">
    <property type="entry name" value="PDC1_DGC_like"/>
    <property type="match status" value="1"/>
</dbReference>
<keyword evidence="6 18" id="KW-0808">Transferase</keyword>
<dbReference type="PROSITE" id="PS50112">
    <property type="entry name" value="PAS"/>
    <property type="match status" value="1"/>
</dbReference>
<feature type="domain" description="Histidine kinase" evidence="15">
    <location>
        <begin position="514"/>
        <end position="727"/>
    </location>
</feature>
<dbReference type="InterPro" id="IPR000700">
    <property type="entry name" value="PAS-assoc_C"/>
</dbReference>
<evidence type="ECO:0000256" key="9">
    <source>
        <dbReference type="ARBA" id="ARBA00022777"/>
    </source>
</evidence>
<evidence type="ECO:0000256" key="13">
    <source>
        <dbReference type="ARBA" id="ARBA00023136"/>
    </source>
</evidence>
<dbReference type="InterPro" id="IPR033479">
    <property type="entry name" value="dCache_1"/>
</dbReference>
<gene>
    <name evidence="18" type="ordered locus">Rfer_0922</name>
</gene>
<dbReference type="PROSITE" id="PS50109">
    <property type="entry name" value="HIS_KIN"/>
    <property type="match status" value="1"/>
</dbReference>
<dbReference type="PROSITE" id="PS50113">
    <property type="entry name" value="PAC"/>
    <property type="match status" value="1"/>
</dbReference>